<keyword evidence="3" id="KW-1185">Reference proteome</keyword>
<evidence type="ECO:0000256" key="1">
    <source>
        <dbReference type="SAM" id="SignalP"/>
    </source>
</evidence>
<evidence type="ECO:0000313" key="3">
    <source>
        <dbReference type="Proteomes" id="UP000316030"/>
    </source>
</evidence>
<evidence type="ECO:0008006" key="4">
    <source>
        <dbReference type="Google" id="ProtNLM"/>
    </source>
</evidence>
<gene>
    <name evidence="2" type="ORF">SAMN06265173_13628</name>
</gene>
<dbReference type="EMBL" id="FXTO01000036">
    <property type="protein sequence ID" value="SMO97410.1"/>
    <property type="molecule type" value="Genomic_DNA"/>
</dbReference>
<organism evidence="2 3">
    <name type="scientific">Thalassovita litoralis</name>
    <dbReference type="NCBI Taxonomy" id="1010611"/>
    <lineage>
        <taxon>Bacteria</taxon>
        <taxon>Pseudomonadati</taxon>
        <taxon>Pseudomonadota</taxon>
        <taxon>Alphaproteobacteria</taxon>
        <taxon>Rhodobacterales</taxon>
        <taxon>Roseobacteraceae</taxon>
        <taxon>Thalassovita</taxon>
    </lineage>
</organism>
<dbReference type="RefSeq" id="WP_142494709.1">
    <property type="nucleotide sequence ID" value="NZ_FXTO01000036.1"/>
</dbReference>
<dbReference type="Proteomes" id="UP000316030">
    <property type="component" value="Unassembled WGS sequence"/>
</dbReference>
<evidence type="ECO:0000313" key="2">
    <source>
        <dbReference type="EMBL" id="SMO97410.1"/>
    </source>
</evidence>
<protein>
    <recommendedName>
        <fullName evidence="4">Secreted protein</fullName>
    </recommendedName>
</protein>
<name>A0A521FPB8_9RHOB</name>
<feature type="chain" id="PRO_5021749548" description="Secreted protein" evidence="1">
    <location>
        <begin position="20"/>
        <end position="89"/>
    </location>
</feature>
<reference evidence="2 3" key="1">
    <citation type="submission" date="2017-05" db="EMBL/GenBank/DDBJ databases">
        <authorList>
            <person name="Varghese N."/>
            <person name="Submissions S."/>
        </authorList>
    </citation>
    <scope>NUCLEOTIDE SEQUENCE [LARGE SCALE GENOMIC DNA]</scope>
    <source>
        <strain evidence="2 3">DSM 29506</strain>
    </source>
</reference>
<proteinExistence type="predicted"/>
<sequence>MKKLITAVAATLIATSAIAAPVGGSYQDDGGWTGQYATDHVTKTNLSACYDTDQSQPMLTSGADMLTDHAADATPLCNTDLTATAAEGR</sequence>
<keyword evidence="1" id="KW-0732">Signal</keyword>
<accession>A0A521FPB8</accession>
<dbReference type="AlphaFoldDB" id="A0A521FPB8"/>
<feature type="signal peptide" evidence="1">
    <location>
        <begin position="1"/>
        <end position="19"/>
    </location>
</feature>